<dbReference type="EMBL" id="JSZA02000012">
    <property type="protein sequence ID" value="KHD06382.2"/>
    <property type="molecule type" value="Genomic_DNA"/>
</dbReference>
<evidence type="ECO:0008006" key="4">
    <source>
        <dbReference type="Google" id="ProtNLM"/>
    </source>
</evidence>
<evidence type="ECO:0000313" key="2">
    <source>
        <dbReference type="EMBL" id="KHD06382.2"/>
    </source>
</evidence>
<dbReference type="GO" id="GO:0008146">
    <property type="term" value="F:sulfotransferase activity"/>
    <property type="evidence" value="ECO:0007669"/>
    <property type="project" value="InterPro"/>
</dbReference>
<dbReference type="SUPFAM" id="SSF52540">
    <property type="entry name" value="P-loop containing nucleoside triphosphate hydrolases"/>
    <property type="match status" value="1"/>
</dbReference>
<comment type="caution">
    <text evidence="2">The sequence shown here is derived from an EMBL/GenBank/DDBJ whole genome shotgun (WGS) entry which is preliminary data.</text>
</comment>
<evidence type="ECO:0000313" key="3">
    <source>
        <dbReference type="Proteomes" id="UP000030428"/>
    </source>
</evidence>
<sequence length="302" mass="35969">MKRFDIIPDFLGIGANRSGSTWLWRNLKEHPDIWMPPKKEIHYFDRSRIYPSPSHLASKHFLSRLLGREAHNVAYRKKFLHDLISSGYHYKWKGIRWTLRYYLGTYDDDWYLSLFREGMGKVKGEITPSYSILDYKDVEQIKCLMPNLKIIFIIRNPIDRAWSQIRYASSRGIFKGISLVEMKKFVDDPNQVLRGDYIRTINIWRTCFSKEQIFIGFYDEISRSPENLLRNIFEFIGVDTVKFTDKIYNRINTSPDKEIPEKLKFDLAEKYYEQIKQVSNMLGGDAESWLKQAEKILENNYE</sequence>
<dbReference type="InterPro" id="IPR037359">
    <property type="entry name" value="NST/OST"/>
</dbReference>
<keyword evidence="1" id="KW-0808">Transferase</keyword>
<accession>A0A0A6P7N6</accession>
<dbReference type="Proteomes" id="UP000030428">
    <property type="component" value="Unassembled WGS sequence"/>
</dbReference>
<dbReference type="Pfam" id="PF13469">
    <property type="entry name" value="Sulfotransfer_3"/>
    <property type="match status" value="1"/>
</dbReference>
<proteinExistence type="predicted"/>
<dbReference type="PANTHER" id="PTHR10605">
    <property type="entry name" value="HEPARAN SULFATE SULFOTRANSFERASE"/>
    <property type="match status" value="1"/>
</dbReference>
<dbReference type="PANTHER" id="PTHR10605:SF56">
    <property type="entry name" value="BIFUNCTIONAL HEPARAN SULFATE N-DEACETYLASE_N-SULFOTRANSFERASE"/>
    <property type="match status" value="1"/>
</dbReference>
<dbReference type="Gene3D" id="3.40.50.300">
    <property type="entry name" value="P-loop containing nucleotide triphosphate hydrolases"/>
    <property type="match status" value="1"/>
</dbReference>
<evidence type="ECO:0000256" key="1">
    <source>
        <dbReference type="ARBA" id="ARBA00022679"/>
    </source>
</evidence>
<protein>
    <recommendedName>
        <fullName evidence="4">Sulfotransferase</fullName>
    </recommendedName>
</protein>
<reference evidence="2 3" key="1">
    <citation type="journal article" date="2016" name="Front. Microbiol.">
        <title>Single-Cell (Meta-)Genomics of a Dimorphic Candidatus Thiomargarita nelsonii Reveals Genomic Plasticity.</title>
        <authorList>
            <person name="Flood B.E."/>
            <person name="Fliss P."/>
            <person name="Jones D.S."/>
            <person name="Dick G.J."/>
            <person name="Jain S."/>
            <person name="Kaster A.K."/>
            <person name="Winkel M."/>
            <person name="Mussmann M."/>
            <person name="Bailey J."/>
        </authorList>
    </citation>
    <scope>NUCLEOTIDE SEQUENCE [LARGE SCALE GENOMIC DNA]</scope>
    <source>
        <strain evidence="2">Hydrate Ridge</strain>
    </source>
</reference>
<organism evidence="2 3">
    <name type="scientific">Candidatus Thiomargarita nelsonii</name>
    <dbReference type="NCBI Taxonomy" id="1003181"/>
    <lineage>
        <taxon>Bacteria</taxon>
        <taxon>Pseudomonadati</taxon>
        <taxon>Pseudomonadota</taxon>
        <taxon>Gammaproteobacteria</taxon>
        <taxon>Thiotrichales</taxon>
        <taxon>Thiotrichaceae</taxon>
        <taxon>Thiomargarita</taxon>
    </lineage>
</organism>
<dbReference type="AlphaFoldDB" id="A0A0A6P7N6"/>
<name>A0A0A6P7N6_9GAMM</name>
<dbReference type="InterPro" id="IPR027417">
    <property type="entry name" value="P-loop_NTPase"/>
</dbReference>
<gene>
    <name evidence="2" type="ORF">PN36_04370</name>
</gene>
<keyword evidence="3" id="KW-1185">Reference proteome</keyword>